<sequence length="603" mass="68805">MAAQTLCGESFGKISHSSDLLRRLEHYRESGELCDMTLVIEGLEFKAHRVVLAGSSPYFESLFHSNLQESQTGRVELICTSPDGLECILKYMYSGRIEITADNVYDILKAADHLMITEVKGFCETFMEKQLTSSNCLQVRDIAELYDLMKLKASAEDAIECNFCDLLTQESFLNLSAERVCSMMSNENIKVKREEEIFEFVVRWTNKDINERKEHFPRLMSCVRLCQVDKKYLLDVVEKNKLVEENTRCREYVREAIRYHMVPEEDVVCHNLRLQPRPCRLVDLLVMAGGTGYDINGSFATNTAYGYVFCEDRWVTLPPLPEKISRSPAVAMDNKMIVIGGSLLLDNSNHVSMFDPLVSEWKTLPETRNPHRFGESVICNGRIYVLGGSLSPRSLEVFDPDHNCWIEKASSMDDHAGFEMVVLNNRYIYAMGIREGGLIEYYDTHTDQWFRVSESESWCWKQMNWEPTCQIFPPLIMETPTALEFSGLGRYKVAISKMTRRISLENSDINLIPDPPKRKGSVVRDIGDHGIFVYGGVQHLPDGSECLDNSAYLYKHSSKTWKELAPARKPIMYPSCALVQIPYSYISSCQGSHGHCSSFSFTD</sequence>
<dbReference type="SUPFAM" id="SSF117281">
    <property type="entry name" value="Kelch motif"/>
    <property type="match status" value="1"/>
</dbReference>
<dbReference type="InterPro" id="IPR017096">
    <property type="entry name" value="BTB-kelch_protein"/>
</dbReference>
<organism evidence="4 5">
    <name type="scientific">Saccoglossus kowalevskii</name>
    <name type="common">Acorn worm</name>
    <dbReference type="NCBI Taxonomy" id="10224"/>
    <lineage>
        <taxon>Eukaryota</taxon>
        <taxon>Metazoa</taxon>
        <taxon>Hemichordata</taxon>
        <taxon>Enteropneusta</taxon>
        <taxon>Harrimaniidae</taxon>
        <taxon>Saccoglossus</taxon>
    </lineage>
</organism>
<dbReference type="SMART" id="SM00875">
    <property type="entry name" value="BACK"/>
    <property type="match status" value="1"/>
</dbReference>
<evidence type="ECO:0000313" key="5">
    <source>
        <dbReference type="RefSeq" id="XP_002738834.1"/>
    </source>
</evidence>
<feature type="domain" description="BTB" evidence="3">
    <location>
        <begin position="34"/>
        <end position="101"/>
    </location>
</feature>
<dbReference type="Gene3D" id="1.25.40.420">
    <property type="match status" value="1"/>
</dbReference>
<dbReference type="InterPro" id="IPR011705">
    <property type="entry name" value="BACK"/>
</dbReference>
<dbReference type="GeneID" id="100371787"/>
<evidence type="ECO:0000256" key="1">
    <source>
        <dbReference type="ARBA" id="ARBA00022441"/>
    </source>
</evidence>
<dbReference type="InterPro" id="IPR015915">
    <property type="entry name" value="Kelch-typ_b-propeller"/>
</dbReference>
<dbReference type="PANTHER" id="PTHR45632:SF30">
    <property type="entry name" value="BTB DOMAIN-CONTAINING PROTEIN"/>
    <property type="match status" value="1"/>
</dbReference>
<evidence type="ECO:0000259" key="3">
    <source>
        <dbReference type="PROSITE" id="PS50097"/>
    </source>
</evidence>
<evidence type="ECO:0000313" key="4">
    <source>
        <dbReference type="Proteomes" id="UP000694865"/>
    </source>
</evidence>
<dbReference type="Proteomes" id="UP000694865">
    <property type="component" value="Unplaced"/>
</dbReference>
<dbReference type="Pfam" id="PF13964">
    <property type="entry name" value="Beta-prop_Calicin"/>
    <property type="match status" value="1"/>
</dbReference>
<dbReference type="SMART" id="SM00225">
    <property type="entry name" value="BTB"/>
    <property type="match status" value="1"/>
</dbReference>
<dbReference type="PANTHER" id="PTHR45632">
    <property type="entry name" value="LD33804P"/>
    <property type="match status" value="1"/>
</dbReference>
<dbReference type="Gene3D" id="3.30.710.10">
    <property type="entry name" value="Potassium Channel Kv1.1, Chain A"/>
    <property type="match status" value="1"/>
</dbReference>
<accession>A0ABM0GWF2</accession>
<dbReference type="InterPro" id="IPR011333">
    <property type="entry name" value="SKP1/BTB/POZ_sf"/>
</dbReference>
<keyword evidence="1" id="KW-0880">Kelch repeat</keyword>
<dbReference type="PIRSF" id="PIRSF037037">
    <property type="entry name" value="Kelch-like_protein_gigaxonin"/>
    <property type="match status" value="1"/>
</dbReference>
<dbReference type="InterPro" id="IPR000210">
    <property type="entry name" value="BTB/POZ_dom"/>
</dbReference>
<dbReference type="Pfam" id="PF07707">
    <property type="entry name" value="BACK"/>
    <property type="match status" value="1"/>
</dbReference>
<reference evidence="5" key="1">
    <citation type="submission" date="2025-08" db="UniProtKB">
        <authorList>
            <consortium name="RefSeq"/>
        </authorList>
    </citation>
    <scope>IDENTIFICATION</scope>
    <source>
        <tissue evidence="5">Testes</tissue>
    </source>
</reference>
<dbReference type="SUPFAM" id="SSF54695">
    <property type="entry name" value="POZ domain"/>
    <property type="match status" value="1"/>
</dbReference>
<dbReference type="RefSeq" id="XP_002738834.1">
    <property type="nucleotide sequence ID" value="XM_002738788.1"/>
</dbReference>
<dbReference type="SMART" id="SM00612">
    <property type="entry name" value="Kelch"/>
    <property type="match status" value="4"/>
</dbReference>
<dbReference type="Pfam" id="PF00651">
    <property type="entry name" value="BTB"/>
    <property type="match status" value="1"/>
</dbReference>
<protein>
    <submittedName>
        <fullName evidence="5">Kelch-like protein 11-like</fullName>
    </submittedName>
</protein>
<keyword evidence="4" id="KW-1185">Reference proteome</keyword>
<proteinExistence type="predicted"/>
<dbReference type="PROSITE" id="PS50097">
    <property type="entry name" value="BTB"/>
    <property type="match status" value="1"/>
</dbReference>
<dbReference type="InterPro" id="IPR006652">
    <property type="entry name" value="Kelch_1"/>
</dbReference>
<dbReference type="Gene3D" id="2.120.10.80">
    <property type="entry name" value="Kelch-type beta propeller"/>
    <property type="match status" value="1"/>
</dbReference>
<evidence type="ECO:0000256" key="2">
    <source>
        <dbReference type="ARBA" id="ARBA00022737"/>
    </source>
</evidence>
<keyword evidence="2" id="KW-0677">Repeat</keyword>
<name>A0ABM0GWF2_SACKO</name>
<gene>
    <name evidence="5" type="primary">LOC100371787</name>
</gene>